<gene>
    <name evidence="3" type="ORF">ATL39_1454</name>
</gene>
<name>A0A419V7B3_9BACL</name>
<dbReference type="InterPro" id="IPR003156">
    <property type="entry name" value="DHHA1_dom"/>
</dbReference>
<keyword evidence="4" id="KW-1185">Reference proteome</keyword>
<feature type="domain" description="DHHA1" evidence="2">
    <location>
        <begin position="228"/>
        <end position="315"/>
    </location>
</feature>
<dbReference type="EMBL" id="RAPK01000007">
    <property type="protein sequence ID" value="RKD75751.1"/>
    <property type="molecule type" value="Genomic_DNA"/>
</dbReference>
<evidence type="ECO:0000313" key="3">
    <source>
        <dbReference type="EMBL" id="RKD75751.1"/>
    </source>
</evidence>
<accession>A0A419V7B3</accession>
<dbReference type="Pfam" id="PF01368">
    <property type="entry name" value="DHH"/>
    <property type="match status" value="1"/>
</dbReference>
<dbReference type="Gene3D" id="3.10.310.30">
    <property type="match status" value="1"/>
</dbReference>
<sequence>MSSIMQQIYEAIQSYENIVILRHEKPDPDALGSQGGLAALIKHNEPAKHVVMQGEDEPGLSFLVSMSEETAALLEKSLYIICDTANRERIDGSGWDKAGQMAKIDHHPEVDVYGEPSWVDTKSSSTCEMMMSFALWLKEEKAWEIPAEAARLFYAGIIGDTGRFQHSNTTPKTLQMAAEALKYPIDPASLFAGFYSSEETLVRLKGKVLSDFELSANGVGVMYLTQSLLKEYNVTINGSSALMNVFADVEGIKAWVFFVENEDGSYRVRLRSKRIVINELAARHNGGGHPNASGAKAEDLAETKAIIEELNSLCQEQQT</sequence>
<comment type="caution">
    <text evidence="3">The sequence shown here is derived from an EMBL/GenBank/DDBJ whole genome shotgun (WGS) entry which is preliminary data.</text>
</comment>
<dbReference type="AlphaFoldDB" id="A0A419V7B3"/>
<protein>
    <submittedName>
        <fullName evidence="3">Phosphoesterase RecJ-like protein</fullName>
    </submittedName>
</protein>
<organism evidence="3 4">
    <name type="scientific">Sinobaca qinghaiensis</name>
    <dbReference type="NCBI Taxonomy" id="342944"/>
    <lineage>
        <taxon>Bacteria</taxon>
        <taxon>Bacillati</taxon>
        <taxon>Bacillota</taxon>
        <taxon>Bacilli</taxon>
        <taxon>Bacillales</taxon>
        <taxon>Sporolactobacillaceae</taxon>
        <taxon>Sinobaca</taxon>
    </lineage>
</organism>
<feature type="domain" description="DDH" evidence="1">
    <location>
        <begin position="17"/>
        <end position="157"/>
    </location>
</feature>
<reference evidence="3 4" key="1">
    <citation type="submission" date="2018-09" db="EMBL/GenBank/DDBJ databases">
        <title>Genomic Encyclopedia of Archaeal and Bacterial Type Strains, Phase II (KMG-II): from individual species to whole genera.</title>
        <authorList>
            <person name="Goeker M."/>
        </authorList>
    </citation>
    <scope>NUCLEOTIDE SEQUENCE [LARGE SCALE GENOMIC DNA]</scope>
    <source>
        <strain evidence="3 4">DSM 17008</strain>
    </source>
</reference>
<dbReference type="GO" id="GO:0003676">
    <property type="term" value="F:nucleic acid binding"/>
    <property type="evidence" value="ECO:0007669"/>
    <property type="project" value="InterPro"/>
</dbReference>
<dbReference type="PANTHER" id="PTHR47618:SF1">
    <property type="entry name" value="BIFUNCTIONAL OLIGORIBONUCLEASE AND PAP PHOSPHATASE NRNA"/>
    <property type="match status" value="1"/>
</dbReference>
<evidence type="ECO:0000259" key="1">
    <source>
        <dbReference type="Pfam" id="PF01368"/>
    </source>
</evidence>
<proteinExistence type="predicted"/>
<dbReference type="InterPro" id="IPR001667">
    <property type="entry name" value="DDH_dom"/>
</dbReference>
<evidence type="ECO:0000313" key="4">
    <source>
        <dbReference type="Proteomes" id="UP000285120"/>
    </source>
</evidence>
<dbReference type="SUPFAM" id="SSF64182">
    <property type="entry name" value="DHH phosphoesterases"/>
    <property type="match status" value="1"/>
</dbReference>
<dbReference type="Pfam" id="PF02272">
    <property type="entry name" value="DHHA1"/>
    <property type="match status" value="1"/>
</dbReference>
<dbReference type="Gene3D" id="3.90.1640.10">
    <property type="entry name" value="inorganic pyrophosphatase (n-terminal core)"/>
    <property type="match status" value="1"/>
</dbReference>
<dbReference type="Proteomes" id="UP000285120">
    <property type="component" value="Unassembled WGS sequence"/>
</dbReference>
<evidence type="ECO:0000259" key="2">
    <source>
        <dbReference type="Pfam" id="PF02272"/>
    </source>
</evidence>
<dbReference type="InterPro" id="IPR051319">
    <property type="entry name" value="Oligoribo/pAp-PDE_c-di-AMP_PDE"/>
</dbReference>
<dbReference type="InterPro" id="IPR038763">
    <property type="entry name" value="DHH_sf"/>
</dbReference>
<dbReference type="RefSeq" id="WP_245960937.1">
    <property type="nucleotide sequence ID" value="NZ_RAPK01000007.1"/>
</dbReference>
<dbReference type="PANTHER" id="PTHR47618">
    <property type="entry name" value="BIFUNCTIONAL OLIGORIBONUCLEASE AND PAP PHOSPHATASE NRNA"/>
    <property type="match status" value="1"/>
</dbReference>